<dbReference type="InterPro" id="IPR016024">
    <property type="entry name" value="ARM-type_fold"/>
</dbReference>
<proteinExistence type="predicted"/>
<dbReference type="GO" id="GO:0070197">
    <property type="term" value="P:meiotic attachment of telomere to nuclear envelope"/>
    <property type="evidence" value="ECO:0007669"/>
    <property type="project" value="InterPro"/>
</dbReference>
<dbReference type="EMBL" id="OX395133">
    <property type="protein sequence ID" value="CAI5782167.1"/>
    <property type="molecule type" value="Genomic_DNA"/>
</dbReference>
<evidence type="ECO:0000259" key="1">
    <source>
        <dbReference type="SMART" id="SM00717"/>
    </source>
</evidence>
<dbReference type="InterPro" id="IPR001005">
    <property type="entry name" value="SANT/Myb"/>
</dbReference>
<dbReference type="Gene3D" id="1.10.10.60">
    <property type="entry name" value="Homeodomain-like"/>
    <property type="match status" value="1"/>
</dbReference>
<sequence length="830" mass="94016">MRRRSLGLSGSFARPPPLLTNGVSFRREKLGRLGCLFSVTAETVNNRPASVLQLKAKENNTVKMENEKDQKIPCEMKTDLNLLLECLKYQMDHPTTQKEALVTIYSACQQNSDASDYFREIGGLMFVYNLAKSSVHSMVKEAALFTLGGLAENNVFCQQTLCTSGSFEDLHRHLTNNDSSVNLKRMSVYFLIALVSNNKRGQMCARESGCLNALLQLFRTSLSVCDVKLLDQKINEYHLWSSTCSALCASVNNPQNEENQKFCSLVFPHAKDWLQSSIKPEIVRPVCSFIGLTVANNSRMQQFFVSVGGLAVLDELLVKLRHNSLASTKLAVVVTKTIDACIADNSAVGINLPRYNIVPNLLTLLSYKHLDPGEKNSIILTLGHCTDGCEENQFALVKNNGLPLMIQALTESQDEELNKAATFVLQNCKQITEKLSLKLGKHSLKLDDAEQLKVDWQNREMILEDYWDKAKEILRRIEGLENDQQQKKVRRQILIDDIPKEVILQTTPMHLKENSSKPNSSDITHTEVNQQLLDSMSAKPIATTFVKDYSKNEFLKPANRNPTDASASRNELNLHAADKMKTPNMTHQHKHITDKNTIGESSKSEVQLSELLCKQTDIVGKRRTQLAQNTDPLCSRITSRRINCNLSASKIAKLQCTGCITVGIPLNSRNFSKILRSCQYLCEQHKVTLETELKYKRKIKRSIISSKNTSTDCNADLQTKQDAYSKKQIIRQKHRLKDQDLNEDHTFSFKDGETDIHLPDIPAVAVEKSKRRTRKNFTSEEIRFLLDGVKKMGHHWNLILWTYPFQKGRTNVDLAKKYCHLQKNKNKTNI</sequence>
<dbReference type="SMART" id="SM00717">
    <property type="entry name" value="SANT"/>
    <property type="match status" value="1"/>
</dbReference>
<reference evidence="2" key="1">
    <citation type="submission" date="2022-12" db="EMBL/GenBank/DDBJ databases">
        <authorList>
            <person name="Alioto T."/>
            <person name="Alioto T."/>
            <person name="Gomez Garrido J."/>
        </authorList>
    </citation>
    <scope>NUCLEOTIDE SEQUENCE</scope>
</reference>
<dbReference type="GO" id="GO:0007129">
    <property type="term" value="P:homologous chromosome pairing at meiosis"/>
    <property type="evidence" value="ECO:0007669"/>
    <property type="project" value="TreeGrafter"/>
</dbReference>
<dbReference type="AlphaFoldDB" id="A0AA35PEW4"/>
<protein>
    <submittedName>
        <fullName evidence="2">Repeats-binding bouquet formation 1</fullName>
    </submittedName>
</protein>
<dbReference type="PANTHER" id="PTHR14014:SF0">
    <property type="entry name" value="TELOMERE REPEATS-BINDING BOUQUET FORMATION PROTEIN 1"/>
    <property type="match status" value="1"/>
</dbReference>
<name>A0AA35PEW4_9SAUR</name>
<dbReference type="SUPFAM" id="SSF46689">
    <property type="entry name" value="Homeodomain-like"/>
    <property type="match status" value="1"/>
</dbReference>
<evidence type="ECO:0000313" key="3">
    <source>
        <dbReference type="Proteomes" id="UP001178461"/>
    </source>
</evidence>
<dbReference type="PANTHER" id="PTHR14014">
    <property type="entry name" value="TELOMERE REPEATS-BINDING BOUQUET FORMATION PROTEIN 1"/>
    <property type="match status" value="1"/>
</dbReference>
<dbReference type="CDD" id="cd11658">
    <property type="entry name" value="SANT_DMAP1_like"/>
    <property type="match status" value="1"/>
</dbReference>
<organism evidence="2 3">
    <name type="scientific">Podarcis lilfordi</name>
    <name type="common">Lilford's wall lizard</name>
    <dbReference type="NCBI Taxonomy" id="74358"/>
    <lineage>
        <taxon>Eukaryota</taxon>
        <taxon>Metazoa</taxon>
        <taxon>Chordata</taxon>
        <taxon>Craniata</taxon>
        <taxon>Vertebrata</taxon>
        <taxon>Euteleostomi</taxon>
        <taxon>Lepidosauria</taxon>
        <taxon>Squamata</taxon>
        <taxon>Bifurcata</taxon>
        <taxon>Unidentata</taxon>
        <taxon>Episquamata</taxon>
        <taxon>Laterata</taxon>
        <taxon>Lacertibaenia</taxon>
        <taxon>Lacertidae</taxon>
        <taxon>Podarcis</taxon>
    </lineage>
</organism>
<dbReference type="Proteomes" id="UP001178461">
    <property type="component" value="Chromosome 8"/>
</dbReference>
<dbReference type="Gene3D" id="1.25.10.10">
    <property type="entry name" value="Leucine-rich Repeat Variant"/>
    <property type="match status" value="1"/>
</dbReference>
<dbReference type="InterPro" id="IPR042359">
    <property type="entry name" value="TERB1"/>
</dbReference>
<keyword evidence="3" id="KW-1185">Reference proteome</keyword>
<evidence type="ECO:0000313" key="2">
    <source>
        <dbReference type="EMBL" id="CAI5782167.1"/>
    </source>
</evidence>
<accession>A0AA35PEW4</accession>
<feature type="domain" description="Myb-like" evidence="1">
    <location>
        <begin position="773"/>
        <end position="824"/>
    </location>
</feature>
<dbReference type="SUPFAM" id="SSF48371">
    <property type="entry name" value="ARM repeat"/>
    <property type="match status" value="1"/>
</dbReference>
<gene>
    <name evidence="2" type="ORF">PODLI_1B004427</name>
</gene>
<dbReference type="InterPro" id="IPR009057">
    <property type="entry name" value="Homeodomain-like_sf"/>
</dbReference>
<dbReference type="InterPro" id="IPR011989">
    <property type="entry name" value="ARM-like"/>
</dbReference>